<keyword evidence="2" id="KW-1185">Reference proteome</keyword>
<evidence type="ECO:0000313" key="1">
    <source>
        <dbReference type="EMBL" id="KAL0923283.1"/>
    </source>
</evidence>
<gene>
    <name evidence="1" type="ORF">M5K25_007333</name>
</gene>
<sequence length="307" mass="32959">MDRSASCKYKSLLGCEVNRSLPVLRKNHLHRSKTLLQVILSLTLLEVFSSLFLSDCPEINLNPQERTSTSSTRRKFGLLVHTANESLYKRINNLTVQIEHCLSPLQFHLHSKSLRLPGHVHLHPLHPHKPIPELPQSRNHIRHSVSLPLPLPLPLLIPCHLHPPPYLLHRRLRHPPAAGTRVNDLGPESLGDRELEPLAAIGHAAVVAAGISECAGVGIGMGTVVEGFHKVEERPGRGGTKVAGSEPLGSESFAEFLYLMAALDGGLGGGEGEVGAAAGYISGDLFPVSGAEVAAAEGVPLVAIGFD</sequence>
<dbReference type="AlphaFoldDB" id="A0ABD0VE42"/>
<organism evidence="1 2">
    <name type="scientific">Dendrobium thyrsiflorum</name>
    <name type="common">Pinecone-like raceme dendrobium</name>
    <name type="synonym">Orchid</name>
    <dbReference type="NCBI Taxonomy" id="117978"/>
    <lineage>
        <taxon>Eukaryota</taxon>
        <taxon>Viridiplantae</taxon>
        <taxon>Streptophyta</taxon>
        <taxon>Embryophyta</taxon>
        <taxon>Tracheophyta</taxon>
        <taxon>Spermatophyta</taxon>
        <taxon>Magnoliopsida</taxon>
        <taxon>Liliopsida</taxon>
        <taxon>Asparagales</taxon>
        <taxon>Orchidaceae</taxon>
        <taxon>Epidendroideae</taxon>
        <taxon>Malaxideae</taxon>
        <taxon>Dendrobiinae</taxon>
        <taxon>Dendrobium</taxon>
    </lineage>
</organism>
<accession>A0ABD0VE42</accession>
<evidence type="ECO:0000313" key="2">
    <source>
        <dbReference type="Proteomes" id="UP001552299"/>
    </source>
</evidence>
<reference evidence="1 2" key="1">
    <citation type="journal article" date="2024" name="Plant Biotechnol. J.">
        <title>Dendrobium thyrsiflorum genome and its molecular insights into genes involved in important horticultural traits.</title>
        <authorList>
            <person name="Chen B."/>
            <person name="Wang J.Y."/>
            <person name="Zheng P.J."/>
            <person name="Li K.L."/>
            <person name="Liang Y.M."/>
            <person name="Chen X.F."/>
            <person name="Zhang C."/>
            <person name="Zhao X."/>
            <person name="He X."/>
            <person name="Zhang G.Q."/>
            <person name="Liu Z.J."/>
            <person name="Xu Q."/>
        </authorList>
    </citation>
    <scope>NUCLEOTIDE SEQUENCE [LARGE SCALE GENOMIC DNA]</scope>
    <source>
        <strain evidence="1">GZMU011</strain>
    </source>
</reference>
<comment type="caution">
    <text evidence="1">The sequence shown here is derived from an EMBL/GenBank/DDBJ whole genome shotgun (WGS) entry which is preliminary data.</text>
</comment>
<name>A0ABD0VE42_DENTH</name>
<protein>
    <submittedName>
        <fullName evidence="1">Uncharacterized protein</fullName>
    </submittedName>
</protein>
<dbReference type="Proteomes" id="UP001552299">
    <property type="component" value="Unassembled WGS sequence"/>
</dbReference>
<proteinExistence type="predicted"/>
<dbReference type="EMBL" id="JANQDX010000006">
    <property type="protein sequence ID" value="KAL0923283.1"/>
    <property type="molecule type" value="Genomic_DNA"/>
</dbReference>